<feature type="transmembrane region" description="Helical" evidence="2">
    <location>
        <begin position="524"/>
        <end position="544"/>
    </location>
</feature>
<proteinExistence type="predicted"/>
<feature type="transmembrane region" description="Helical" evidence="2">
    <location>
        <begin position="118"/>
        <end position="136"/>
    </location>
</feature>
<gene>
    <name evidence="3" type="ORF">GCM10022252_69010</name>
</gene>
<protein>
    <submittedName>
        <fullName evidence="3">Uncharacterized protein</fullName>
    </submittedName>
</protein>
<feature type="transmembrane region" description="Helical" evidence="2">
    <location>
        <begin position="271"/>
        <end position="289"/>
    </location>
</feature>
<feature type="transmembrane region" description="Helical" evidence="2">
    <location>
        <begin position="28"/>
        <end position="44"/>
    </location>
</feature>
<evidence type="ECO:0000313" key="3">
    <source>
        <dbReference type="EMBL" id="GAA4206620.1"/>
    </source>
</evidence>
<keyword evidence="2" id="KW-1133">Transmembrane helix</keyword>
<evidence type="ECO:0000313" key="4">
    <source>
        <dbReference type="Proteomes" id="UP001501251"/>
    </source>
</evidence>
<dbReference type="RefSeq" id="WP_344922413.1">
    <property type="nucleotide sequence ID" value="NZ_BAABAQ010000016.1"/>
</dbReference>
<feature type="transmembrane region" description="Helical" evidence="2">
    <location>
        <begin position="232"/>
        <end position="251"/>
    </location>
</feature>
<feature type="transmembrane region" description="Helical" evidence="2">
    <location>
        <begin position="344"/>
        <end position="367"/>
    </location>
</feature>
<feature type="transmembrane region" description="Helical" evidence="2">
    <location>
        <begin position="80"/>
        <end position="97"/>
    </location>
</feature>
<feature type="transmembrane region" description="Helical" evidence="2">
    <location>
        <begin position="56"/>
        <end position="74"/>
    </location>
</feature>
<name>A0ABP8BGV9_9ACTN</name>
<dbReference type="Proteomes" id="UP001501251">
    <property type="component" value="Unassembled WGS sequence"/>
</dbReference>
<accession>A0ABP8BGV9</accession>
<keyword evidence="2" id="KW-0812">Transmembrane</keyword>
<keyword evidence="4" id="KW-1185">Reference proteome</keyword>
<feature type="transmembrane region" description="Helical" evidence="2">
    <location>
        <begin position="201"/>
        <end position="220"/>
    </location>
</feature>
<organism evidence="3 4">
    <name type="scientific">Streptosporangium oxazolinicum</name>
    <dbReference type="NCBI Taxonomy" id="909287"/>
    <lineage>
        <taxon>Bacteria</taxon>
        <taxon>Bacillati</taxon>
        <taxon>Actinomycetota</taxon>
        <taxon>Actinomycetes</taxon>
        <taxon>Streptosporangiales</taxon>
        <taxon>Streptosporangiaceae</taxon>
        <taxon>Streptosporangium</taxon>
    </lineage>
</organism>
<feature type="transmembrane region" description="Helical" evidence="2">
    <location>
        <begin position="400"/>
        <end position="422"/>
    </location>
</feature>
<feature type="transmembrane region" description="Helical" evidence="2">
    <location>
        <begin position="434"/>
        <end position="453"/>
    </location>
</feature>
<feature type="compositionally biased region" description="Gly residues" evidence="1">
    <location>
        <begin position="720"/>
        <end position="729"/>
    </location>
</feature>
<feature type="transmembrane region" description="Helical" evidence="2">
    <location>
        <begin position="551"/>
        <end position="569"/>
    </location>
</feature>
<feature type="transmembrane region" description="Helical" evidence="2">
    <location>
        <begin position="296"/>
        <end position="313"/>
    </location>
</feature>
<feature type="region of interest" description="Disordered" evidence="1">
    <location>
        <begin position="705"/>
        <end position="734"/>
    </location>
</feature>
<feature type="transmembrane region" description="Helical" evidence="2">
    <location>
        <begin position="459"/>
        <end position="478"/>
    </location>
</feature>
<feature type="transmembrane region" description="Helical" evidence="2">
    <location>
        <begin position="485"/>
        <end position="504"/>
    </location>
</feature>
<dbReference type="EMBL" id="BAABAQ010000016">
    <property type="protein sequence ID" value="GAA4206620.1"/>
    <property type="molecule type" value="Genomic_DNA"/>
</dbReference>
<reference evidence="4" key="1">
    <citation type="journal article" date="2019" name="Int. J. Syst. Evol. Microbiol.">
        <title>The Global Catalogue of Microorganisms (GCM) 10K type strain sequencing project: providing services to taxonomists for standard genome sequencing and annotation.</title>
        <authorList>
            <consortium name="The Broad Institute Genomics Platform"/>
            <consortium name="The Broad Institute Genome Sequencing Center for Infectious Disease"/>
            <person name="Wu L."/>
            <person name="Ma J."/>
        </authorList>
    </citation>
    <scope>NUCLEOTIDE SEQUENCE [LARGE SCALE GENOMIC DNA]</scope>
    <source>
        <strain evidence="4">JCM 17388</strain>
    </source>
</reference>
<evidence type="ECO:0000256" key="2">
    <source>
        <dbReference type="SAM" id="Phobius"/>
    </source>
</evidence>
<keyword evidence="2" id="KW-0472">Membrane</keyword>
<evidence type="ECO:0000256" key="1">
    <source>
        <dbReference type="SAM" id="MobiDB-lite"/>
    </source>
</evidence>
<comment type="caution">
    <text evidence="3">The sequence shown here is derived from an EMBL/GenBank/DDBJ whole genome shotgun (WGS) entry which is preliminary data.</text>
</comment>
<sequence>MFATAVVVAVLTFYGVSAADLASFGLYLALGLALPGLLLVRALHRGTRRLALVEEVALGLALGYAVEVLVYVAVRAAGAPSLVAAWPVATYLAFTAVPRLRRHWKGAVRPCAPGWYSWSLALLVAYVAAWSSFTFFRTTPLTWPGAGTSLFDMPYHLALVGELRHHVPPTVPLVFGEPLLYHWFVYAHLAAASWITGVEPLVLVFRLGMFPMLVAFVVLVGTIGHRVTGSRAGALLAIGGTVLVAVPSLYANANGLFTWTGVQHSSWESPTQTFGALLFAPVVLLLVDLLERRRRARGAGEWLLLGVFLVALMGAKATYLPMLVAGLVAVAVVEARVRHRSPRPALAALGMASACLVYAQFVLFGGARQATILDPLSLMRRTWGELTGLGESAAPPPASLAGITLLYALCWAVTWCGVAGLLHRRRLLLRPGVVLLLGVGAAGVGAVILLGGPAMNQGYFMQGAYPCLAVAAAYGFLVVARRERVTILAAACAAGAGVVLAHLVRTLSGVEVPLTPGEPESALYRPYLVLLVLAGVAAVVLVAARRRFRHWALVIALVAGIGPLSAWHARALLIAYGGGEGGVYQVSRPAAGEVPLGALDAGRWLRAHSDPGDLVATNAHCVWGREEPCDSRHFWLSALSERRVLVEGWTYTASNLDRWRPGRSMTGLPFWDEERIRLNDAAFREPSATSTRLLRERYGVRWLLAEEPGPGPEPDPGSTGSTGGTGHTGNVGNIGDFADLRFRSGAYAVYRLPDASGAP</sequence>